<dbReference type="Proteomes" id="UP000559860">
    <property type="component" value="Unassembled WGS sequence"/>
</dbReference>
<evidence type="ECO:0000256" key="1">
    <source>
        <dbReference type="SAM" id="Phobius"/>
    </source>
</evidence>
<sequence length="64" mass="7400">MATIIAVIASACLLVGGFVFQVPFCLGTLDWLGRHRWIWLTLGVVISIWRRWNVPYAERVRQGW</sequence>
<proteinExistence type="predicted"/>
<keyword evidence="3" id="KW-1185">Reference proteome</keyword>
<dbReference type="RefSeq" id="WP_182987044.1">
    <property type="nucleotide sequence ID" value="NZ_JABEQD010000011.1"/>
</dbReference>
<keyword evidence="1" id="KW-0472">Membrane</keyword>
<keyword evidence="1" id="KW-1133">Transmembrane helix</keyword>
<reference evidence="2 3" key="1">
    <citation type="submission" date="2020-04" db="EMBL/GenBank/DDBJ databases">
        <title>Description of novel Gluconacetobacter.</title>
        <authorList>
            <person name="Sombolestani A."/>
        </authorList>
    </citation>
    <scope>NUCLEOTIDE SEQUENCE [LARGE SCALE GENOMIC DNA]</scope>
    <source>
        <strain evidence="2 3">LMG 27801</strain>
    </source>
</reference>
<keyword evidence="1" id="KW-0812">Transmembrane</keyword>
<organism evidence="2 3">
    <name type="scientific">Gluconacetobacter aggeris</name>
    <dbReference type="NCBI Taxonomy" id="1286186"/>
    <lineage>
        <taxon>Bacteria</taxon>
        <taxon>Pseudomonadati</taxon>
        <taxon>Pseudomonadota</taxon>
        <taxon>Alphaproteobacteria</taxon>
        <taxon>Acetobacterales</taxon>
        <taxon>Acetobacteraceae</taxon>
        <taxon>Gluconacetobacter</taxon>
    </lineage>
</organism>
<evidence type="ECO:0000313" key="2">
    <source>
        <dbReference type="EMBL" id="MBB2169532.1"/>
    </source>
</evidence>
<dbReference type="EMBL" id="JABEQD010000011">
    <property type="protein sequence ID" value="MBB2169532.1"/>
    <property type="molecule type" value="Genomic_DNA"/>
</dbReference>
<gene>
    <name evidence="2" type="ORF">HLH36_14425</name>
</gene>
<evidence type="ECO:0000313" key="3">
    <source>
        <dbReference type="Proteomes" id="UP000559860"/>
    </source>
</evidence>
<protein>
    <submittedName>
        <fullName evidence="2">Uncharacterized protein</fullName>
    </submittedName>
</protein>
<accession>A0A7W4IVJ7</accession>
<dbReference type="AlphaFoldDB" id="A0A7W4IVJ7"/>
<comment type="caution">
    <text evidence="2">The sequence shown here is derived from an EMBL/GenBank/DDBJ whole genome shotgun (WGS) entry which is preliminary data.</text>
</comment>
<feature type="transmembrane region" description="Helical" evidence="1">
    <location>
        <begin position="37"/>
        <end position="54"/>
    </location>
</feature>
<name>A0A7W4IVJ7_9PROT</name>